<organism evidence="12 13">
    <name type="scientific">Mycobacterium paraffinicum</name>
    <dbReference type="NCBI Taxonomy" id="53378"/>
    <lineage>
        <taxon>Bacteria</taxon>
        <taxon>Bacillati</taxon>
        <taxon>Actinomycetota</taxon>
        <taxon>Actinomycetes</taxon>
        <taxon>Mycobacteriales</taxon>
        <taxon>Mycobacteriaceae</taxon>
        <taxon>Mycobacterium</taxon>
    </lineage>
</organism>
<evidence type="ECO:0000256" key="8">
    <source>
        <dbReference type="SAM" id="MobiDB-lite"/>
    </source>
</evidence>
<dbReference type="PANTHER" id="PTHR43394">
    <property type="entry name" value="ATP-DEPENDENT PERMEASE MDL1, MITOCHONDRIAL"/>
    <property type="match status" value="1"/>
</dbReference>
<feature type="domain" description="ABC transmembrane type-1" evidence="11">
    <location>
        <begin position="133"/>
        <end position="415"/>
    </location>
</feature>
<sequence length="700" mass="75047">MPPHWGNIGPWCPSEFPGAVDDVAPGLLPPESEHAATAGTRNAKANAAPASALELRRTATLLLLSLLPVHTMHCSGSSAGQPPTRLSRRFRRPHAGWAIRRLLPTAGRAVCDPYEMLLALLRQYIQPYRRLVAVLMALQLTSTLASLYLPTVNAAIIDEGVAKGDTATIVRLGMVMLSVTGLQALCAVAAVYFGSRTGMGFGRDLRAAMFDHITTFSEHETARFGAPTLLTRSTNDVRQIQYLVQISSTVLVSAPIMCIGGIFMAIHQEAALTWLLLVSVPIMAVANYWVMSHMLPLFRRMQGLIDGINRVMRDQLSGVRVVRAFAREPYERDRFARANAALSNTALTAGNWQAVMLPVTTLTVNVSSVALIWFGGLRIDRGQMQVGSLTAFLAYFTQILMAVLMATMTLVVLPRASVCAERITEVLATQAAVTDPPRPVFPGGGITGVVHVAGATFTYPGADRPVLQDISLTARPGTSTAIVGSTGSGKSTLVSLICRLYDVTGGAVLVDGVDVRDYHTERLWSAIGLVPQRGYLFSGTVADNLRYGKADATDDEMWEALRVADAEGFVRAHDDGLRMRVAQGGINFSGGQRQRLAIARAVIRRPTIYLFDDSFGALDVHTDARVRASLTQIAVAATVIVVTQRVSTAAQADQVIVIDGGKLVGTGTHESLLTDCATYAEFADSQSVTALRSGRVGGAP</sequence>
<evidence type="ECO:0000259" key="10">
    <source>
        <dbReference type="PROSITE" id="PS50893"/>
    </source>
</evidence>
<gene>
    <name evidence="12" type="ORF">GCM10023161_23220</name>
</gene>
<dbReference type="PROSITE" id="PS00211">
    <property type="entry name" value="ABC_TRANSPORTER_1"/>
    <property type="match status" value="1"/>
</dbReference>
<keyword evidence="7 9" id="KW-0472">Membrane</keyword>
<dbReference type="InterPro" id="IPR036640">
    <property type="entry name" value="ABC1_TM_sf"/>
</dbReference>
<dbReference type="Gene3D" id="1.20.1560.10">
    <property type="entry name" value="ABC transporter type 1, transmembrane domain"/>
    <property type="match status" value="1"/>
</dbReference>
<evidence type="ECO:0000256" key="4">
    <source>
        <dbReference type="ARBA" id="ARBA00022741"/>
    </source>
</evidence>
<dbReference type="EMBL" id="BAABGF010000030">
    <property type="protein sequence ID" value="GAA4541166.1"/>
    <property type="molecule type" value="Genomic_DNA"/>
</dbReference>
<comment type="caution">
    <text evidence="12">The sequence shown here is derived from an EMBL/GenBank/DDBJ whole genome shotgun (WGS) entry which is preliminary data.</text>
</comment>
<name>A0ABP8RKM6_9MYCO</name>
<dbReference type="PROSITE" id="PS50893">
    <property type="entry name" value="ABC_TRANSPORTER_2"/>
    <property type="match status" value="1"/>
</dbReference>
<evidence type="ECO:0000313" key="13">
    <source>
        <dbReference type="Proteomes" id="UP001501417"/>
    </source>
</evidence>
<keyword evidence="13" id="KW-1185">Reference proteome</keyword>
<evidence type="ECO:0000256" key="3">
    <source>
        <dbReference type="ARBA" id="ARBA00022692"/>
    </source>
</evidence>
<dbReference type="GO" id="GO:0005524">
    <property type="term" value="F:ATP binding"/>
    <property type="evidence" value="ECO:0007669"/>
    <property type="project" value="UniProtKB-KW"/>
</dbReference>
<feature type="transmembrane region" description="Helical" evidence="9">
    <location>
        <begin position="272"/>
        <end position="291"/>
    </location>
</feature>
<dbReference type="Pfam" id="PF00005">
    <property type="entry name" value="ABC_tran"/>
    <property type="match status" value="1"/>
</dbReference>
<evidence type="ECO:0000259" key="11">
    <source>
        <dbReference type="PROSITE" id="PS50929"/>
    </source>
</evidence>
<dbReference type="PANTHER" id="PTHR43394:SF1">
    <property type="entry name" value="ATP-BINDING CASSETTE SUB-FAMILY B MEMBER 10, MITOCHONDRIAL"/>
    <property type="match status" value="1"/>
</dbReference>
<feature type="transmembrane region" description="Helical" evidence="9">
    <location>
        <begin position="131"/>
        <end position="149"/>
    </location>
</feature>
<reference evidence="13" key="1">
    <citation type="journal article" date="2019" name="Int. J. Syst. Evol. Microbiol.">
        <title>The Global Catalogue of Microorganisms (GCM) 10K type strain sequencing project: providing services to taxonomists for standard genome sequencing and annotation.</title>
        <authorList>
            <consortium name="The Broad Institute Genomics Platform"/>
            <consortium name="The Broad Institute Genome Sequencing Center for Infectious Disease"/>
            <person name="Wu L."/>
            <person name="Ma J."/>
        </authorList>
    </citation>
    <scope>NUCLEOTIDE SEQUENCE [LARGE SCALE GENOMIC DNA]</scope>
    <source>
        <strain evidence="13">JCM 17782</strain>
    </source>
</reference>
<dbReference type="Pfam" id="PF00664">
    <property type="entry name" value="ABC_membrane"/>
    <property type="match status" value="1"/>
</dbReference>
<dbReference type="Proteomes" id="UP001501417">
    <property type="component" value="Unassembled WGS sequence"/>
</dbReference>
<evidence type="ECO:0000313" key="12">
    <source>
        <dbReference type="EMBL" id="GAA4541166.1"/>
    </source>
</evidence>
<dbReference type="Gene3D" id="3.40.50.300">
    <property type="entry name" value="P-loop containing nucleotide triphosphate hydrolases"/>
    <property type="match status" value="1"/>
</dbReference>
<dbReference type="InterPro" id="IPR017871">
    <property type="entry name" value="ABC_transporter-like_CS"/>
</dbReference>
<accession>A0ABP8RKM6</accession>
<evidence type="ECO:0000256" key="9">
    <source>
        <dbReference type="SAM" id="Phobius"/>
    </source>
</evidence>
<keyword evidence="3 9" id="KW-0812">Transmembrane</keyword>
<dbReference type="CDD" id="cd18548">
    <property type="entry name" value="ABC_6TM_Tm287_like"/>
    <property type="match status" value="1"/>
</dbReference>
<keyword evidence="5 12" id="KW-0067">ATP-binding</keyword>
<proteinExistence type="predicted"/>
<dbReference type="InterPro" id="IPR011527">
    <property type="entry name" value="ABC1_TM_dom"/>
</dbReference>
<evidence type="ECO:0000256" key="5">
    <source>
        <dbReference type="ARBA" id="ARBA00022840"/>
    </source>
</evidence>
<comment type="subcellular location">
    <subcellularLocation>
        <location evidence="1">Cell membrane</location>
        <topology evidence="1">Multi-pass membrane protein</topology>
    </subcellularLocation>
</comment>
<dbReference type="SUPFAM" id="SSF90123">
    <property type="entry name" value="ABC transporter transmembrane region"/>
    <property type="match status" value="1"/>
</dbReference>
<feature type="transmembrane region" description="Helical" evidence="9">
    <location>
        <begin position="242"/>
        <end position="266"/>
    </location>
</feature>
<evidence type="ECO:0000256" key="2">
    <source>
        <dbReference type="ARBA" id="ARBA00022448"/>
    </source>
</evidence>
<evidence type="ECO:0000256" key="1">
    <source>
        <dbReference type="ARBA" id="ARBA00004651"/>
    </source>
</evidence>
<dbReference type="InterPro" id="IPR003439">
    <property type="entry name" value="ABC_transporter-like_ATP-bd"/>
</dbReference>
<evidence type="ECO:0000256" key="6">
    <source>
        <dbReference type="ARBA" id="ARBA00022989"/>
    </source>
</evidence>
<evidence type="ECO:0000256" key="7">
    <source>
        <dbReference type="ARBA" id="ARBA00023136"/>
    </source>
</evidence>
<dbReference type="InterPro" id="IPR027417">
    <property type="entry name" value="P-loop_NTPase"/>
</dbReference>
<feature type="transmembrane region" description="Helical" evidence="9">
    <location>
        <begin position="394"/>
        <end position="413"/>
    </location>
</feature>
<protein>
    <submittedName>
        <fullName evidence="12">ABC transporter ATP-binding protein</fullName>
    </submittedName>
</protein>
<dbReference type="InterPro" id="IPR003593">
    <property type="entry name" value="AAA+_ATPase"/>
</dbReference>
<keyword evidence="4" id="KW-0547">Nucleotide-binding</keyword>
<feature type="transmembrane region" description="Helical" evidence="9">
    <location>
        <begin position="354"/>
        <end position="374"/>
    </location>
</feature>
<feature type="transmembrane region" description="Helical" evidence="9">
    <location>
        <begin position="169"/>
        <end position="193"/>
    </location>
</feature>
<feature type="domain" description="ABC transporter" evidence="10">
    <location>
        <begin position="450"/>
        <end position="685"/>
    </location>
</feature>
<dbReference type="SUPFAM" id="SSF52540">
    <property type="entry name" value="P-loop containing nucleoside triphosphate hydrolases"/>
    <property type="match status" value="1"/>
</dbReference>
<dbReference type="PROSITE" id="PS50929">
    <property type="entry name" value="ABC_TM1F"/>
    <property type="match status" value="1"/>
</dbReference>
<dbReference type="SMART" id="SM00382">
    <property type="entry name" value="AAA"/>
    <property type="match status" value="1"/>
</dbReference>
<keyword evidence="2" id="KW-0813">Transport</keyword>
<dbReference type="InterPro" id="IPR039421">
    <property type="entry name" value="Type_1_exporter"/>
</dbReference>
<feature type="region of interest" description="Disordered" evidence="8">
    <location>
        <begin position="22"/>
        <end position="43"/>
    </location>
</feature>
<keyword evidence="6 9" id="KW-1133">Transmembrane helix</keyword>